<evidence type="ECO:0000313" key="2">
    <source>
        <dbReference type="Proteomes" id="UP000009135"/>
    </source>
</evidence>
<keyword evidence="2" id="KW-1185">Reference proteome</keyword>
<sequence>MSTYLAKVAAAFTAAGMTGASGFGAWKILNKNKTISIRNKVLASYGNRFSTFLLVGDSNWEKIKEEYGKSEAIYKPTRGGVDIKKDELPAWCENTVDSSFDERDNSKLDAVLRWCYVNTNNFQTQAEKLNKELHAGGSGDSAWKDAWETVYKGLKNDAQWKINYEDSELNGEDKEKGGPSLQKWCSSKLSIFMFSNEAPDSFPKFEKFCLKNKAG</sequence>
<dbReference type="Proteomes" id="UP000009135">
    <property type="component" value="Chromosome"/>
</dbReference>
<dbReference type="HOGENOM" id="CLU_098620_4_0_14"/>
<evidence type="ECO:0000313" key="1">
    <source>
        <dbReference type="EMBL" id="AEW45304.1"/>
    </source>
</evidence>
<dbReference type="KEGG" id="mhe:MHC_02190"/>
<accession>H6N6N2</accession>
<dbReference type="STRING" id="1111676.MHC_02190"/>
<reference evidence="1 2" key="1">
    <citation type="journal article" date="2012" name="J. Bacteriol.">
        <title>Complete genome sequence of Mycoplasma haemocanis strain Illinois.</title>
        <authorList>
            <person name="do Nascimento N.C."/>
            <person name="Guimaraes A.M."/>
            <person name="Santos A.P."/>
            <person name="Sanmiguel P.J."/>
            <person name="Messick J.B."/>
        </authorList>
    </citation>
    <scope>NUCLEOTIDE SEQUENCE [LARGE SCALE GENOMIC DNA]</scope>
    <source>
        <strain evidence="1 2">Illinois</strain>
    </source>
</reference>
<organism evidence="1 2">
    <name type="scientific">Mycoplasma haemocanis (strain Illinois)</name>
    <dbReference type="NCBI Taxonomy" id="1111676"/>
    <lineage>
        <taxon>Bacteria</taxon>
        <taxon>Bacillati</taxon>
        <taxon>Mycoplasmatota</taxon>
        <taxon>Mollicutes</taxon>
        <taxon>Mycoplasmataceae</taxon>
        <taxon>Mycoplasma</taxon>
    </lineage>
</organism>
<dbReference type="OrthoDB" id="9823803at2"/>
<name>H6N6N2_MYCHN</name>
<proteinExistence type="predicted"/>
<gene>
    <name evidence="1" type="ordered locus">MHC_02190</name>
</gene>
<protein>
    <submittedName>
        <fullName evidence="1">Uncharacterized protein</fullName>
    </submittedName>
</protein>
<dbReference type="EMBL" id="CP003199">
    <property type="protein sequence ID" value="AEW45304.1"/>
    <property type="molecule type" value="Genomic_DNA"/>
</dbReference>
<dbReference type="AlphaFoldDB" id="H6N6N2"/>